<protein>
    <submittedName>
        <fullName evidence="3">TonB family protein</fullName>
    </submittedName>
</protein>
<keyword evidence="2" id="KW-1133">Transmembrane helix</keyword>
<dbReference type="SUPFAM" id="SSF74653">
    <property type="entry name" value="TolA/TonB C-terminal domain"/>
    <property type="match status" value="1"/>
</dbReference>
<evidence type="ECO:0000313" key="4">
    <source>
        <dbReference type="Proteomes" id="UP000234460"/>
    </source>
</evidence>
<dbReference type="RefSeq" id="WP_000457085.1">
    <property type="nucleotide sequence ID" value="NZ_CP011931.1"/>
</dbReference>
<feature type="transmembrane region" description="Helical" evidence="2">
    <location>
        <begin position="109"/>
        <end position="127"/>
    </location>
</feature>
<feature type="transmembrane region" description="Helical" evidence="2">
    <location>
        <begin position="34"/>
        <end position="56"/>
    </location>
</feature>
<reference evidence="3 4" key="1">
    <citation type="submission" date="2017-11" db="EMBL/GenBank/DDBJ databases">
        <authorList>
            <person name="Lechat P."/>
        </authorList>
    </citation>
    <scope>NUCLEOTIDE SEQUENCE [LARGE SCALE GENOMIC DNA]</scope>
    <source>
        <strain evidence="3">L495</strain>
    </source>
</reference>
<dbReference type="Gene3D" id="3.30.1150.10">
    <property type="match status" value="1"/>
</dbReference>
<comment type="caution">
    <text evidence="3">The sequence shown here is derived from an EMBL/GenBank/DDBJ whole genome shotgun (WGS) entry which is preliminary data.</text>
</comment>
<gene>
    <name evidence="3" type="ORF">LMANV2_210044</name>
</gene>
<evidence type="ECO:0000313" key="3">
    <source>
        <dbReference type="EMBL" id="SOR60818.1"/>
    </source>
</evidence>
<feature type="transmembrane region" description="Helical" evidence="2">
    <location>
        <begin position="68"/>
        <end position="89"/>
    </location>
</feature>
<dbReference type="PANTHER" id="PTHR36844:SF1">
    <property type="entry name" value="PROTEASE PRSW"/>
    <property type="match status" value="1"/>
</dbReference>
<evidence type="ECO:0000256" key="2">
    <source>
        <dbReference type="SAM" id="Phobius"/>
    </source>
</evidence>
<dbReference type="AlphaFoldDB" id="A0AAQ1SMV4"/>
<feature type="transmembrane region" description="Helical" evidence="2">
    <location>
        <begin position="264"/>
        <end position="285"/>
    </location>
</feature>
<dbReference type="Proteomes" id="UP000234460">
    <property type="component" value="Chromosome LMANV2"/>
</dbReference>
<dbReference type="GO" id="GO:0008233">
    <property type="term" value="F:peptidase activity"/>
    <property type="evidence" value="ECO:0007669"/>
    <property type="project" value="InterPro"/>
</dbReference>
<organism evidence="3 4">
    <name type="scientific">Leptospira interrogans serovar Manilae</name>
    <dbReference type="NCBI Taxonomy" id="214675"/>
    <lineage>
        <taxon>Bacteria</taxon>
        <taxon>Pseudomonadati</taxon>
        <taxon>Spirochaetota</taxon>
        <taxon>Spirochaetia</taxon>
        <taxon>Leptospirales</taxon>
        <taxon>Leptospiraceae</taxon>
        <taxon>Leptospira</taxon>
    </lineage>
</organism>
<evidence type="ECO:0000256" key="1">
    <source>
        <dbReference type="SAM" id="MobiDB-lite"/>
    </source>
</evidence>
<sequence>MFACVPRLGPMVDRDPLLRRSCLKKKLVIFGVNFLSWSSPFLGLGIFFPLGVLFAFPKGREVRSSAFGSLLFQIACWVVLYPLEVSAILFPTVEAFVRTFVMNLREWLIGFYVLVGFVILVSHSYFLKKQRERLSKRSLSVLIPEEKIERIHYKILVLFVAGYLTSKLVFQDSYRLEYGQIGILEDSFLYFFSVLIAGDTLLSRGKQFFLFRRPWKLFEKQTRIARYSGFQGKWGLLKQKNAKLRDWIFPGWGHIYIGNLWKGFSILFLYLLLLLFLATSFFSWLEPADGIRFLMSMGLKPGIRDQTFFKITSSVIPILIFLGGIAVVHIISKFLLGRTFRSEPDDLTPKSTFISNLSYSILLHLILISLILIIPVTLQRKNKQKESERQRTHFTPEHLEFYFFIDPNLPNEVKGLNGGVVSGTETPTQKEGEKVPEDKPAEEGRVKGEVKQVRGKKLPATYSNYISAKMRGPESFMEYWRRAPKNYSSVVAYTVTPDGEVVDVDLVEASDYPEQDQMTLELIESLSPLMPPPGTKGYVRVTELFWNGSIDPNAMPTPLQKELVTMYDGRYMEEL</sequence>
<dbReference type="Pfam" id="PF13103">
    <property type="entry name" value="TonB_2"/>
    <property type="match status" value="1"/>
</dbReference>
<feature type="transmembrane region" description="Helical" evidence="2">
    <location>
        <begin position="357"/>
        <end position="378"/>
    </location>
</feature>
<dbReference type="EMBL" id="OEJX01000014">
    <property type="protein sequence ID" value="SOR60818.1"/>
    <property type="molecule type" value="Genomic_DNA"/>
</dbReference>
<keyword evidence="2" id="KW-0812">Transmembrane</keyword>
<dbReference type="PANTHER" id="PTHR36844">
    <property type="entry name" value="PROTEASE PRSW"/>
    <property type="match status" value="1"/>
</dbReference>
<keyword evidence="2" id="KW-0472">Membrane</keyword>
<feature type="region of interest" description="Disordered" evidence="1">
    <location>
        <begin position="420"/>
        <end position="445"/>
    </location>
</feature>
<proteinExistence type="predicted"/>
<feature type="compositionally biased region" description="Basic and acidic residues" evidence="1">
    <location>
        <begin position="428"/>
        <end position="445"/>
    </location>
</feature>
<name>A0AAQ1SMV4_LEPIR</name>
<accession>A0AAQ1SMV4</accession>
<dbReference type="InterPro" id="IPR026898">
    <property type="entry name" value="PrsW"/>
</dbReference>
<feature type="transmembrane region" description="Helical" evidence="2">
    <location>
        <begin position="315"/>
        <end position="336"/>
    </location>
</feature>